<evidence type="ECO:0000256" key="3">
    <source>
        <dbReference type="SAM" id="Phobius"/>
    </source>
</evidence>
<organism evidence="4 5">
    <name type="scientific">Aquisalibacillus elongatus</name>
    <dbReference type="NCBI Taxonomy" id="485577"/>
    <lineage>
        <taxon>Bacteria</taxon>
        <taxon>Bacillati</taxon>
        <taxon>Bacillota</taxon>
        <taxon>Bacilli</taxon>
        <taxon>Bacillales</taxon>
        <taxon>Bacillaceae</taxon>
        <taxon>Aquisalibacillus</taxon>
    </lineage>
</organism>
<keyword evidence="2" id="KW-0178">Competence</keyword>
<name>A0A3N5AZQ5_9BACI</name>
<keyword evidence="3" id="KW-0472">Membrane</keyword>
<evidence type="ECO:0000313" key="4">
    <source>
        <dbReference type="EMBL" id="RPF50564.1"/>
    </source>
</evidence>
<sequence length="136" mass="15201">MNYLKNQNGISLIEILGSIVILAIVLTGFFSVFTQSALMQNQNEKELVINHLARIALEDVRELGEEYHGEFTQFNITGHPSIPSVNPDGSFHSKPSYFLKLEFTPTDPNLIQATILIINDTGKVLTKTYGYIEVDS</sequence>
<keyword evidence="3" id="KW-0812">Transmembrane</keyword>
<comment type="subcellular location">
    <subcellularLocation>
        <location evidence="1">Cell surface</location>
    </subcellularLocation>
</comment>
<dbReference type="Pfam" id="PF07963">
    <property type="entry name" value="N_methyl"/>
    <property type="match status" value="1"/>
</dbReference>
<proteinExistence type="predicted"/>
<keyword evidence="3" id="KW-1133">Transmembrane helix</keyword>
<feature type="transmembrane region" description="Helical" evidence="3">
    <location>
        <begin position="12"/>
        <end position="33"/>
    </location>
</feature>
<accession>A0A3N5AZQ5</accession>
<dbReference type="InterPro" id="IPR012902">
    <property type="entry name" value="N_methyl_site"/>
</dbReference>
<protein>
    <submittedName>
        <fullName evidence="4">Pilin/secretion family protein with methylation motif</fullName>
    </submittedName>
</protein>
<dbReference type="EMBL" id="RKRF01000012">
    <property type="protein sequence ID" value="RPF50564.1"/>
    <property type="molecule type" value="Genomic_DNA"/>
</dbReference>
<gene>
    <name evidence="4" type="ORF">EDC24_2531</name>
</gene>
<evidence type="ECO:0000256" key="1">
    <source>
        <dbReference type="ARBA" id="ARBA00004241"/>
    </source>
</evidence>
<dbReference type="RefSeq" id="WP_170158578.1">
    <property type="nucleotide sequence ID" value="NZ_RKRF01000012.1"/>
</dbReference>
<dbReference type="GO" id="GO:0009986">
    <property type="term" value="C:cell surface"/>
    <property type="evidence" value="ECO:0007669"/>
    <property type="project" value="UniProtKB-SubCell"/>
</dbReference>
<dbReference type="Proteomes" id="UP000276443">
    <property type="component" value="Unassembled WGS sequence"/>
</dbReference>
<dbReference type="GO" id="GO:0030420">
    <property type="term" value="P:establishment of competence for transformation"/>
    <property type="evidence" value="ECO:0007669"/>
    <property type="project" value="UniProtKB-KW"/>
</dbReference>
<evidence type="ECO:0000256" key="2">
    <source>
        <dbReference type="ARBA" id="ARBA00023287"/>
    </source>
</evidence>
<evidence type="ECO:0000313" key="5">
    <source>
        <dbReference type="Proteomes" id="UP000276443"/>
    </source>
</evidence>
<keyword evidence="5" id="KW-1185">Reference proteome</keyword>
<comment type="caution">
    <text evidence="4">The sequence shown here is derived from an EMBL/GenBank/DDBJ whole genome shotgun (WGS) entry which is preliminary data.</text>
</comment>
<reference evidence="4 5" key="1">
    <citation type="submission" date="2018-11" db="EMBL/GenBank/DDBJ databases">
        <title>Genomic Encyclopedia of Type Strains, Phase IV (KMG-IV): sequencing the most valuable type-strain genomes for metagenomic binning, comparative biology and taxonomic classification.</title>
        <authorList>
            <person name="Goeker M."/>
        </authorList>
    </citation>
    <scope>NUCLEOTIDE SEQUENCE [LARGE SCALE GENOMIC DNA]</scope>
    <source>
        <strain evidence="4 5">DSM 18090</strain>
    </source>
</reference>
<dbReference type="AlphaFoldDB" id="A0A3N5AZQ5"/>